<sequence>MTDSVLYIIGNGFDLYHGVKSSYGSFRKWLQTHDYDTFQTYETVCDYDALWSDFETGMAYVSRDFFLESGLAFFPDSKLDPDDWSAADFLLGGDAASSSAYELLDKLKKDFHKWVCSLSVPRDYKDKMLYVDDYARFLTFNYTTFLESHYGIPSSQINHIHGVKTQSWGSLVVGHGEDTSGIFDSWWKSKGYDKPRYNKRGKKYYKRDAIYRMYRGNTQYLPENEALTSAVESYYSDSEKPVDKILRDNLEYFESLSNIEIIYVWGVSFSKVDKPYIKKIIEVNADKANLQWYVSAYSDTDHDRALDCLASLGIPESNIHFKSMAEFLKSSSFH</sequence>
<gene>
    <name evidence="1" type="ORF">H6B30_14195</name>
</gene>
<evidence type="ECO:0000313" key="2">
    <source>
        <dbReference type="Proteomes" id="UP000764045"/>
    </source>
</evidence>
<dbReference type="Pfam" id="PF14253">
    <property type="entry name" value="AbiH"/>
    <property type="match status" value="1"/>
</dbReference>
<dbReference type="InterPro" id="IPR025935">
    <property type="entry name" value="AbiH"/>
</dbReference>
<accession>A0A938WPZ3</accession>
<reference evidence="1 2" key="1">
    <citation type="journal article" date="2021" name="Sci. Rep.">
        <title>The distribution of antibiotic resistance genes in chicken gut microbiota commensals.</title>
        <authorList>
            <person name="Juricova H."/>
            <person name="Matiasovicova J."/>
            <person name="Kubasova T."/>
            <person name="Cejkova D."/>
            <person name="Rychlik I."/>
        </authorList>
    </citation>
    <scope>NUCLEOTIDE SEQUENCE [LARGE SCALE GENOMIC DNA]</scope>
    <source>
        <strain evidence="1 2">An819</strain>
    </source>
</reference>
<comment type="caution">
    <text evidence="1">The sequence shown here is derived from an EMBL/GenBank/DDBJ whole genome shotgun (WGS) entry which is preliminary data.</text>
</comment>
<dbReference type="RefSeq" id="WP_205111724.1">
    <property type="nucleotide sequence ID" value="NZ_JACJJL010000033.1"/>
</dbReference>
<evidence type="ECO:0000313" key="1">
    <source>
        <dbReference type="EMBL" id="MBM6662878.1"/>
    </source>
</evidence>
<dbReference type="EMBL" id="JACJJL010000033">
    <property type="protein sequence ID" value="MBM6662878.1"/>
    <property type="molecule type" value="Genomic_DNA"/>
</dbReference>
<dbReference type="AlphaFoldDB" id="A0A938WPZ3"/>
<keyword evidence="2" id="KW-1185">Reference proteome</keyword>
<proteinExistence type="predicted"/>
<dbReference type="Proteomes" id="UP000764045">
    <property type="component" value="Unassembled WGS sequence"/>
</dbReference>
<organism evidence="1 2">
    <name type="scientific">Marseilla massiliensis</name>
    <dbReference type="NCBI Taxonomy" id="1841864"/>
    <lineage>
        <taxon>Bacteria</taxon>
        <taxon>Pseudomonadati</taxon>
        <taxon>Bacteroidota</taxon>
        <taxon>Bacteroidia</taxon>
        <taxon>Bacteroidales</taxon>
        <taxon>Prevotellaceae</taxon>
        <taxon>Marseilla</taxon>
    </lineage>
</organism>
<protein>
    <submittedName>
        <fullName evidence="1">Bacteriophage abortive infection AbiH family protein</fullName>
    </submittedName>
</protein>
<name>A0A938WPZ3_9BACT</name>